<dbReference type="Proteomes" id="UP000830167">
    <property type="component" value="Chromosome"/>
</dbReference>
<dbReference type="Pfam" id="PF00128">
    <property type="entry name" value="Alpha-amylase"/>
    <property type="match status" value="1"/>
</dbReference>
<dbReference type="InterPro" id="IPR014756">
    <property type="entry name" value="Ig_E-set"/>
</dbReference>
<dbReference type="NCBIfam" id="NF003811">
    <property type="entry name" value="PRK05402.1"/>
    <property type="match status" value="1"/>
</dbReference>
<comment type="subunit">
    <text evidence="10">Monomer.</text>
</comment>
<proteinExistence type="inferred from homology"/>
<dbReference type="Pfam" id="PF02922">
    <property type="entry name" value="CBM_48"/>
    <property type="match status" value="1"/>
</dbReference>
<dbReference type="Pfam" id="PF02806">
    <property type="entry name" value="Alpha-amylase_C"/>
    <property type="match status" value="1"/>
</dbReference>
<evidence type="ECO:0000256" key="5">
    <source>
        <dbReference type="ARBA" id="ARBA00022600"/>
    </source>
</evidence>
<evidence type="ECO:0000313" key="12">
    <source>
        <dbReference type="EMBL" id="UOF89728.1"/>
    </source>
</evidence>
<comment type="catalytic activity">
    <reaction evidence="1 10">
        <text>Transfers a segment of a (1-&gt;4)-alpha-D-glucan chain to a primary hydroxy group in a similar glucan chain.</text>
        <dbReference type="EC" id="2.4.1.18"/>
    </reaction>
</comment>
<gene>
    <name evidence="10 12" type="primary">glgB</name>
    <name evidence="12" type="ORF">LSG31_17875</name>
</gene>
<dbReference type="SUPFAM" id="SSF51011">
    <property type="entry name" value="Glycosyl hydrolase domain"/>
    <property type="match status" value="1"/>
</dbReference>
<comment type="similarity">
    <text evidence="4 10">Belongs to the glycosyl hydrolase 13 family. GlgB subfamily.</text>
</comment>
<dbReference type="PANTHER" id="PTHR43651:SF3">
    <property type="entry name" value="1,4-ALPHA-GLUCAN-BRANCHING ENZYME"/>
    <property type="match status" value="1"/>
</dbReference>
<dbReference type="CDD" id="cd11322">
    <property type="entry name" value="AmyAc_Glg_BE"/>
    <property type="match status" value="1"/>
</dbReference>
<evidence type="ECO:0000259" key="11">
    <source>
        <dbReference type="SMART" id="SM00642"/>
    </source>
</evidence>
<keyword evidence="8 10" id="KW-0320">Glycogen biosynthesis</keyword>
<dbReference type="InterPro" id="IPR037439">
    <property type="entry name" value="Branching_enzy"/>
</dbReference>
<dbReference type="Gene3D" id="3.20.20.80">
    <property type="entry name" value="Glycosidases"/>
    <property type="match status" value="1"/>
</dbReference>
<accession>A0ABY4CGT4</accession>
<dbReference type="CDD" id="cd02855">
    <property type="entry name" value="E_set_GBE_prok_N"/>
    <property type="match status" value="1"/>
</dbReference>
<dbReference type="RefSeq" id="WP_347436419.1">
    <property type="nucleotide sequence ID" value="NZ_CP089291.1"/>
</dbReference>
<evidence type="ECO:0000256" key="6">
    <source>
        <dbReference type="ARBA" id="ARBA00022676"/>
    </source>
</evidence>
<comment type="pathway">
    <text evidence="3 10">Glycan biosynthesis; glycogen biosynthesis.</text>
</comment>
<dbReference type="PIRSF" id="PIRSF000463">
    <property type="entry name" value="GlgB"/>
    <property type="match status" value="1"/>
</dbReference>
<evidence type="ECO:0000256" key="7">
    <source>
        <dbReference type="ARBA" id="ARBA00022679"/>
    </source>
</evidence>
<evidence type="ECO:0000256" key="4">
    <source>
        <dbReference type="ARBA" id="ARBA00009000"/>
    </source>
</evidence>
<keyword evidence="13" id="KW-1185">Reference proteome</keyword>
<keyword evidence="6 10" id="KW-0328">Glycosyltransferase</keyword>
<dbReference type="InterPro" id="IPR013783">
    <property type="entry name" value="Ig-like_fold"/>
</dbReference>
<dbReference type="InterPro" id="IPR006047">
    <property type="entry name" value="GH13_cat_dom"/>
</dbReference>
<evidence type="ECO:0000256" key="10">
    <source>
        <dbReference type="HAMAP-Rule" id="MF_00685"/>
    </source>
</evidence>
<dbReference type="InterPro" id="IPR013780">
    <property type="entry name" value="Glyco_hydro_b"/>
</dbReference>
<name>A0ABY4CGT4_9BACL</name>
<evidence type="ECO:0000313" key="13">
    <source>
        <dbReference type="Proteomes" id="UP000830167"/>
    </source>
</evidence>
<reference evidence="12" key="1">
    <citation type="submission" date="2021-12" db="EMBL/GenBank/DDBJ databases">
        <title>Alicyclobacillaceae gen. nov., sp. nov., isolated from chalcocite enrichment system.</title>
        <authorList>
            <person name="Jiang Z."/>
        </authorList>
    </citation>
    <scope>NUCLEOTIDE SEQUENCE</scope>
    <source>
        <strain evidence="12">MYW30-H2</strain>
    </source>
</reference>
<dbReference type="NCBIfam" id="NF008967">
    <property type="entry name" value="PRK12313.1"/>
    <property type="match status" value="1"/>
</dbReference>
<keyword evidence="7 10" id="KW-0808">Transferase</keyword>
<evidence type="ECO:0000256" key="2">
    <source>
        <dbReference type="ARBA" id="ARBA00002953"/>
    </source>
</evidence>
<feature type="active site" description="Proton donor" evidence="10">
    <location>
        <position position="363"/>
    </location>
</feature>
<dbReference type="SMART" id="SM00642">
    <property type="entry name" value="Aamy"/>
    <property type="match status" value="1"/>
</dbReference>
<dbReference type="HAMAP" id="MF_00685">
    <property type="entry name" value="GlgB"/>
    <property type="match status" value="1"/>
</dbReference>
<feature type="domain" description="Glycosyl hydrolase family 13 catalytic" evidence="11">
    <location>
        <begin position="153"/>
        <end position="507"/>
    </location>
</feature>
<evidence type="ECO:0000256" key="9">
    <source>
        <dbReference type="ARBA" id="ARBA00023277"/>
    </source>
</evidence>
<dbReference type="SUPFAM" id="SSF81296">
    <property type="entry name" value="E set domains"/>
    <property type="match status" value="1"/>
</dbReference>
<keyword evidence="9 10" id="KW-0119">Carbohydrate metabolism</keyword>
<dbReference type="SUPFAM" id="SSF51445">
    <property type="entry name" value="(Trans)glycosidases"/>
    <property type="match status" value="1"/>
</dbReference>
<dbReference type="Gene3D" id="2.60.40.10">
    <property type="entry name" value="Immunoglobulins"/>
    <property type="match status" value="1"/>
</dbReference>
<evidence type="ECO:0000256" key="8">
    <source>
        <dbReference type="ARBA" id="ARBA00023056"/>
    </source>
</evidence>
<dbReference type="GO" id="GO:0003844">
    <property type="term" value="F:1,4-alpha-glucan branching enzyme activity"/>
    <property type="evidence" value="ECO:0007669"/>
    <property type="project" value="UniProtKB-EC"/>
</dbReference>
<dbReference type="InterPro" id="IPR004193">
    <property type="entry name" value="Glyco_hydro_13_N"/>
</dbReference>
<dbReference type="InterPro" id="IPR006048">
    <property type="entry name" value="A-amylase/branching_C"/>
</dbReference>
<dbReference type="EMBL" id="CP089291">
    <property type="protein sequence ID" value="UOF89728.1"/>
    <property type="molecule type" value="Genomic_DNA"/>
</dbReference>
<organism evidence="12 13">
    <name type="scientific">Fodinisporobacter ferrooxydans</name>
    <dbReference type="NCBI Taxonomy" id="2901836"/>
    <lineage>
        <taxon>Bacteria</taxon>
        <taxon>Bacillati</taxon>
        <taxon>Bacillota</taxon>
        <taxon>Bacilli</taxon>
        <taxon>Bacillales</taxon>
        <taxon>Alicyclobacillaceae</taxon>
        <taxon>Fodinisporobacter</taxon>
    </lineage>
</organism>
<dbReference type="PANTHER" id="PTHR43651">
    <property type="entry name" value="1,4-ALPHA-GLUCAN-BRANCHING ENZYME"/>
    <property type="match status" value="1"/>
</dbReference>
<comment type="function">
    <text evidence="2 10">Catalyzes the formation of the alpha-1,6-glucosidic linkages in glycogen by scission of a 1,4-alpha-linked oligosaccharide from growing alpha-1,4-glucan chains and the subsequent attachment of the oligosaccharide to the alpha-1,6 position.</text>
</comment>
<protein>
    <recommendedName>
        <fullName evidence="10">1,4-alpha-glucan branching enzyme GlgB</fullName>
        <ecNumber evidence="10">2.4.1.18</ecNumber>
    </recommendedName>
    <alternativeName>
        <fullName evidence="10">1,4-alpha-D-glucan:1,4-alpha-D-glucan 6-glucosyl-transferase</fullName>
    </alternativeName>
    <alternativeName>
        <fullName evidence="10">Alpha-(1-&gt;4)-glucan branching enzyme</fullName>
    </alternativeName>
    <alternativeName>
        <fullName evidence="10">Glycogen branching enzyme</fullName>
        <shortName evidence="10">BE</shortName>
    </alternativeName>
</protein>
<keyword evidence="5 10" id="KW-0321">Glycogen metabolism</keyword>
<dbReference type="EC" id="2.4.1.18" evidence="10"/>
<dbReference type="InterPro" id="IPR006407">
    <property type="entry name" value="GlgB"/>
</dbReference>
<evidence type="ECO:0000256" key="1">
    <source>
        <dbReference type="ARBA" id="ARBA00000826"/>
    </source>
</evidence>
<feature type="active site" description="Nucleophile" evidence="10">
    <location>
        <position position="310"/>
    </location>
</feature>
<dbReference type="InterPro" id="IPR044143">
    <property type="entry name" value="GlgB_N_E_set_prok"/>
</dbReference>
<sequence length="639" mass="73850">MTYNGFHDYEIYLFHEGNLLRSYRLLGSHVCESAGQRGVRFGVWAPRAKSVRLVGDFNGWNGRNHELQRLNMAGIWMTFVPGLAAGCIYKYEIHTEEGIVLKADPYAFFSEVRPHTASIVYDLATYQWGDKEWQKKKSNTANGFLNRPVNIYEMHMGSWKRKDNGTFYTYRELARELIPYVNDLGYTHIECMPLSEHPYDRSWGYQITGFFSVTSRYGDPCDFMYFVDQCHQAGLGVILDWVPGHFAKDAHGLRRFDGSPQYESADSRKAEKTDWGTLGFDYGKPEVVSFLLSNALFWLDQYHIDGLRVDAVSSMLYLDFSKQEGEWTPNAYGGREHLEAISFLKKLNAVIRQEYPDTLVMAEESTACLPVTGDVAAGGLGFPLKWNMGWMNDTLRYFEIDPLYRNDQHDLLTFSIVYAFSERFLLPLSHDEVVHGKRSLIDKMPGDYWEKFSNLRLLLGYQMTHPGKKLLFMGGEFGQFEEWNEDEQLKWSLLDFEQHRQLFSYVRDLNYLYRKQTSLWQLDHTASGFEWIDPHDRNQSVITYMRKGKVAKEFLIIICNFTPILYPQYRIGVPKSGAYEEVFNSDKHIYGGSGQVNRGCIQSEGIPWHNRKKSIHICLPPLAMVVLKKSARGGKGTTI</sequence>
<evidence type="ECO:0000256" key="3">
    <source>
        <dbReference type="ARBA" id="ARBA00004964"/>
    </source>
</evidence>
<dbReference type="InterPro" id="IPR017853">
    <property type="entry name" value="GH"/>
</dbReference>
<dbReference type="NCBIfam" id="TIGR01515">
    <property type="entry name" value="branching_enzym"/>
    <property type="match status" value="1"/>
</dbReference>
<dbReference type="Gene3D" id="2.60.40.1180">
    <property type="entry name" value="Golgi alpha-mannosidase II"/>
    <property type="match status" value="1"/>
</dbReference>